<dbReference type="Proteomes" id="UP001055072">
    <property type="component" value="Unassembled WGS sequence"/>
</dbReference>
<sequence>MPFGTDFDFTNMNVAVCIAALVSYGALYAWKARNSTKTLPHPPGPPGFPLIGNLADLPSQPAWIAYLKMGEKYNSDIIRLNVLGSNIIILNSAEAITDLLEKRSQNYSDRNEMVMLNELCGMGWGTAFLRYNNFWKDQRRAFQQDFHPEGVKRFRPIEEEETYLFLEKLLKRPEDFMDHLRHMAGAAILKIAYGIEIQPENDPFLYTAERATEAISATTNAGSYLVDVLPFLKYVPAWFPGAGFQREARVWKRYAMKMLHEPFEMVKHQVEIGVAPDCVAGSLLETMVKGAKDTGYMESVARGALASMYVAGADTTVSALGSFILAMVLYPEVQQKAQAEIDQCCSGRLPTFADYNSLTYCHAILREALRWNPVVPLAVPHRCSTDDFYKGCYIPKDSLLVGNTWAMLHDEAAYPDPLIFNPDRFIKDGRLNPEVRDPTVSAFGYGRRICAGRHMAYESMWFNIASILAVFNLAKAKDEHGVEITPSEEYIMGFLCYPQPFKCDIRPRSSELQALLEATRDNISSQT</sequence>
<evidence type="ECO:0000313" key="1">
    <source>
        <dbReference type="EMBL" id="KAI0094959.1"/>
    </source>
</evidence>
<organism evidence="1 2">
    <name type="scientific">Irpex rosettiformis</name>
    <dbReference type="NCBI Taxonomy" id="378272"/>
    <lineage>
        <taxon>Eukaryota</taxon>
        <taxon>Fungi</taxon>
        <taxon>Dikarya</taxon>
        <taxon>Basidiomycota</taxon>
        <taxon>Agaricomycotina</taxon>
        <taxon>Agaricomycetes</taxon>
        <taxon>Polyporales</taxon>
        <taxon>Irpicaceae</taxon>
        <taxon>Irpex</taxon>
    </lineage>
</organism>
<reference evidence="1" key="1">
    <citation type="journal article" date="2021" name="Environ. Microbiol.">
        <title>Gene family expansions and transcriptome signatures uncover fungal adaptations to wood decay.</title>
        <authorList>
            <person name="Hage H."/>
            <person name="Miyauchi S."/>
            <person name="Viragh M."/>
            <person name="Drula E."/>
            <person name="Min B."/>
            <person name="Chaduli D."/>
            <person name="Navarro D."/>
            <person name="Favel A."/>
            <person name="Norest M."/>
            <person name="Lesage-Meessen L."/>
            <person name="Balint B."/>
            <person name="Merenyi Z."/>
            <person name="de Eugenio L."/>
            <person name="Morin E."/>
            <person name="Martinez A.T."/>
            <person name="Baldrian P."/>
            <person name="Stursova M."/>
            <person name="Martinez M.J."/>
            <person name="Novotny C."/>
            <person name="Magnuson J.K."/>
            <person name="Spatafora J.W."/>
            <person name="Maurice S."/>
            <person name="Pangilinan J."/>
            <person name="Andreopoulos W."/>
            <person name="LaButti K."/>
            <person name="Hundley H."/>
            <person name="Na H."/>
            <person name="Kuo A."/>
            <person name="Barry K."/>
            <person name="Lipzen A."/>
            <person name="Henrissat B."/>
            <person name="Riley R."/>
            <person name="Ahrendt S."/>
            <person name="Nagy L.G."/>
            <person name="Grigoriev I.V."/>
            <person name="Martin F."/>
            <person name="Rosso M.N."/>
        </authorList>
    </citation>
    <scope>NUCLEOTIDE SEQUENCE</scope>
    <source>
        <strain evidence="1">CBS 384.51</strain>
    </source>
</reference>
<keyword evidence="2" id="KW-1185">Reference proteome</keyword>
<name>A0ACB8UMF2_9APHY</name>
<dbReference type="EMBL" id="MU274900">
    <property type="protein sequence ID" value="KAI0094959.1"/>
    <property type="molecule type" value="Genomic_DNA"/>
</dbReference>
<comment type="caution">
    <text evidence="1">The sequence shown here is derived from an EMBL/GenBank/DDBJ whole genome shotgun (WGS) entry which is preliminary data.</text>
</comment>
<evidence type="ECO:0000313" key="2">
    <source>
        <dbReference type="Proteomes" id="UP001055072"/>
    </source>
</evidence>
<accession>A0ACB8UMF2</accession>
<gene>
    <name evidence="1" type="ORF">BDY19DRAFT_988747</name>
</gene>
<protein>
    <submittedName>
        <fullName evidence="1">Cytochrome P450</fullName>
    </submittedName>
</protein>
<proteinExistence type="predicted"/>